<dbReference type="EMBL" id="JACHOR010000005">
    <property type="protein sequence ID" value="MBB5747461.1"/>
    <property type="molecule type" value="Genomic_DNA"/>
</dbReference>
<keyword evidence="9 11" id="KW-0472">Membrane</keyword>
<feature type="chain" id="PRO_5031552437" evidence="13">
    <location>
        <begin position="30"/>
        <end position="787"/>
    </location>
</feature>
<evidence type="ECO:0000256" key="9">
    <source>
        <dbReference type="ARBA" id="ARBA00023136"/>
    </source>
</evidence>
<keyword evidence="7" id="KW-0406">Ion transport</keyword>
<evidence type="ECO:0000256" key="10">
    <source>
        <dbReference type="ARBA" id="ARBA00023237"/>
    </source>
</evidence>
<dbReference type="PROSITE" id="PS52016">
    <property type="entry name" value="TONB_DEPENDENT_REC_3"/>
    <property type="match status" value="1"/>
</dbReference>
<evidence type="ECO:0000259" key="15">
    <source>
        <dbReference type="Pfam" id="PF07715"/>
    </source>
</evidence>
<keyword evidence="3 11" id="KW-1134">Transmembrane beta strand</keyword>
<dbReference type="InterPro" id="IPR036942">
    <property type="entry name" value="Beta-barrel_TonB_sf"/>
</dbReference>
<feature type="signal peptide" evidence="13">
    <location>
        <begin position="1"/>
        <end position="29"/>
    </location>
</feature>
<dbReference type="InterPro" id="IPR039426">
    <property type="entry name" value="TonB-dep_rcpt-like"/>
</dbReference>
<evidence type="ECO:0000256" key="7">
    <source>
        <dbReference type="ARBA" id="ARBA00023065"/>
    </source>
</evidence>
<keyword evidence="17" id="KW-1185">Reference proteome</keyword>
<feature type="domain" description="TonB-dependent receptor plug" evidence="15">
    <location>
        <begin position="60"/>
        <end position="169"/>
    </location>
</feature>
<evidence type="ECO:0000259" key="14">
    <source>
        <dbReference type="Pfam" id="PF00593"/>
    </source>
</evidence>
<keyword evidence="10 11" id="KW-0998">Cell outer membrane</keyword>
<name>A0A7W9FFG6_9CAUL</name>
<dbReference type="Pfam" id="PF00593">
    <property type="entry name" value="TonB_dep_Rec_b-barrel"/>
    <property type="match status" value="1"/>
</dbReference>
<evidence type="ECO:0000256" key="2">
    <source>
        <dbReference type="ARBA" id="ARBA00022448"/>
    </source>
</evidence>
<evidence type="ECO:0000313" key="16">
    <source>
        <dbReference type="EMBL" id="MBB5747461.1"/>
    </source>
</evidence>
<comment type="similarity">
    <text evidence="11 12">Belongs to the TonB-dependent receptor family.</text>
</comment>
<reference evidence="16 17" key="1">
    <citation type="submission" date="2020-08" db="EMBL/GenBank/DDBJ databases">
        <title>Genomic Encyclopedia of Type Strains, Phase IV (KMG-IV): sequencing the most valuable type-strain genomes for metagenomic binning, comparative biology and taxonomic classification.</title>
        <authorList>
            <person name="Goeker M."/>
        </authorList>
    </citation>
    <scope>NUCLEOTIDE SEQUENCE [LARGE SCALE GENOMIC DNA]</scope>
    <source>
        <strain evidence="16 17">DSM 4737</strain>
    </source>
</reference>
<keyword evidence="4" id="KW-0410">Iron transport</keyword>
<dbReference type="InterPro" id="IPR000531">
    <property type="entry name" value="Beta-barrel_TonB"/>
</dbReference>
<dbReference type="PANTHER" id="PTHR32552">
    <property type="entry name" value="FERRICHROME IRON RECEPTOR-RELATED"/>
    <property type="match status" value="1"/>
</dbReference>
<dbReference type="InterPro" id="IPR012910">
    <property type="entry name" value="Plug_dom"/>
</dbReference>
<keyword evidence="8 12" id="KW-0798">TonB box</keyword>
<evidence type="ECO:0000256" key="6">
    <source>
        <dbReference type="ARBA" id="ARBA00023004"/>
    </source>
</evidence>
<feature type="domain" description="TonB-dependent receptor-like beta-barrel" evidence="14">
    <location>
        <begin position="294"/>
        <end position="749"/>
    </location>
</feature>
<dbReference type="GO" id="GO:0009279">
    <property type="term" value="C:cell outer membrane"/>
    <property type="evidence" value="ECO:0007669"/>
    <property type="project" value="UniProtKB-SubCell"/>
</dbReference>
<keyword evidence="13" id="KW-0732">Signal</keyword>
<dbReference type="AlphaFoldDB" id="A0A7W9FFG6"/>
<keyword evidence="5 11" id="KW-0812">Transmembrane</keyword>
<dbReference type="CDD" id="cd01347">
    <property type="entry name" value="ligand_gated_channel"/>
    <property type="match status" value="1"/>
</dbReference>
<dbReference type="RefSeq" id="WP_183214432.1">
    <property type="nucleotide sequence ID" value="NZ_JACHOR010000005.1"/>
</dbReference>
<protein>
    <submittedName>
        <fullName evidence="16">Iron complex outermembrane receptor protein</fullName>
    </submittedName>
</protein>
<proteinExistence type="inferred from homology"/>
<organism evidence="16 17">
    <name type="scientific">Brevundimonas variabilis</name>
    <dbReference type="NCBI Taxonomy" id="74312"/>
    <lineage>
        <taxon>Bacteria</taxon>
        <taxon>Pseudomonadati</taxon>
        <taxon>Pseudomonadota</taxon>
        <taxon>Alphaproteobacteria</taxon>
        <taxon>Caulobacterales</taxon>
        <taxon>Caulobacteraceae</taxon>
        <taxon>Brevundimonas</taxon>
    </lineage>
</organism>
<evidence type="ECO:0000256" key="4">
    <source>
        <dbReference type="ARBA" id="ARBA00022496"/>
    </source>
</evidence>
<evidence type="ECO:0000256" key="8">
    <source>
        <dbReference type="ARBA" id="ARBA00023077"/>
    </source>
</evidence>
<evidence type="ECO:0000256" key="5">
    <source>
        <dbReference type="ARBA" id="ARBA00022692"/>
    </source>
</evidence>
<dbReference type="Pfam" id="PF07715">
    <property type="entry name" value="Plug"/>
    <property type="match status" value="1"/>
</dbReference>
<keyword evidence="2 11" id="KW-0813">Transport</keyword>
<dbReference type="Gene3D" id="2.40.170.20">
    <property type="entry name" value="TonB-dependent receptor, beta-barrel domain"/>
    <property type="match status" value="1"/>
</dbReference>
<comment type="subcellular location">
    <subcellularLocation>
        <location evidence="1 11">Cell outer membrane</location>
        <topology evidence="1 11">Multi-pass membrane protein</topology>
    </subcellularLocation>
</comment>
<dbReference type="GO" id="GO:0006826">
    <property type="term" value="P:iron ion transport"/>
    <property type="evidence" value="ECO:0007669"/>
    <property type="project" value="UniProtKB-KW"/>
</dbReference>
<evidence type="ECO:0000256" key="3">
    <source>
        <dbReference type="ARBA" id="ARBA00022452"/>
    </source>
</evidence>
<evidence type="ECO:0000256" key="13">
    <source>
        <dbReference type="SAM" id="SignalP"/>
    </source>
</evidence>
<evidence type="ECO:0000256" key="12">
    <source>
        <dbReference type="RuleBase" id="RU003357"/>
    </source>
</evidence>
<accession>A0A7W9FFG6</accession>
<sequence>MKRSGLHRRRLWLGSVAALEILVAGPALAQSAEGPPGPDRSPTARLGDIVVTARRREENVQDIPIALSVVSNELLDSTGTSNVGQLTQLVPSLQILSSNPRNTSFTIRGLGASYGLANDGLEQGVGLYVDQVYNARPATATLDFIDIDRIEVLRGPQGTLFGKNTTAGALNITTRAPTFTLEGVGEVTIGDYGLRQIKGTVAGPLYGDVVAGRLSFVSNQRDGFLTNVTNGENQNNVNGLSLRGQLLIQPDDRLSVRLSGDHSRQETNCCAQVYVTYGPTQRPAAQQFPNLAAGRAYALASLNPYDRLSDVDFDIQADQWHAGGSAIVDYDFGDIGFTSVTAYREWDWEPANDRDYTALDIIRQSANPSHQNQFSQEFRIGSQGSRTIDWTAGLYYFDQTIDTDGVTEYGRDASYWLLGPTVPSALLDGYKVFNVSSINTESWAVFGQFTWNITDRFRVTPGLRYTDESKSGTYTATTAGGLVTTDATLISRRLGIARPQTYSAEISDGSVSGQIAASYDINDDVLVYGSYARGFKSGGINMAGLPTLANGLPALNSVEVDPEEVTTYELGLKTQSFDRRLTANLAAYYTEIADFQANVVDAGPGALRGYLANVEKVEIRGVELDLTARPTDRLDLYANLAWTDGEYASFANGPCPLERIGPATAACDLSGKEFPGVSPWAGSIGGEYRWRVERTGGEILVGADASYRSAYFADAAVSEYARIDGYGLVNLRAGYRSDAGWEAQIFVRNALDEDYLQFVSIQTGNSGLVIGNPGDPRTVGVTLRARY</sequence>
<keyword evidence="16" id="KW-0675">Receptor</keyword>
<gene>
    <name evidence="16" type="ORF">GGR13_003082</name>
</gene>
<evidence type="ECO:0000313" key="17">
    <source>
        <dbReference type="Proteomes" id="UP000545037"/>
    </source>
</evidence>
<comment type="caution">
    <text evidence="16">The sequence shown here is derived from an EMBL/GenBank/DDBJ whole genome shotgun (WGS) entry which is preliminary data.</text>
</comment>
<keyword evidence="6" id="KW-0408">Iron</keyword>
<dbReference type="PANTHER" id="PTHR32552:SF81">
    <property type="entry name" value="TONB-DEPENDENT OUTER MEMBRANE RECEPTOR"/>
    <property type="match status" value="1"/>
</dbReference>
<evidence type="ECO:0000256" key="11">
    <source>
        <dbReference type="PROSITE-ProRule" id="PRU01360"/>
    </source>
</evidence>
<evidence type="ECO:0000256" key="1">
    <source>
        <dbReference type="ARBA" id="ARBA00004571"/>
    </source>
</evidence>
<dbReference type="Proteomes" id="UP000545037">
    <property type="component" value="Unassembled WGS sequence"/>
</dbReference>
<dbReference type="SUPFAM" id="SSF56935">
    <property type="entry name" value="Porins"/>
    <property type="match status" value="1"/>
</dbReference>